<evidence type="ECO:0000256" key="5">
    <source>
        <dbReference type="ARBA" id="ARBA00023136"/>
    </source>
</evidence>
<feature type="transmembrane region" description="Helical" evidence="6">
    <location>
        <begin position="426"/>
        <end position="446"/>
    </location>
</feature>
<evidence type="ECO:0000313" key="8">
    <source>
        <dbReference type="Proteomes" id="UP000580891"/>
    </source>
</evidence>
<dbReference type="PIRSF" id="PIRSF038958">
    <property type="entry name" value="PG_synth_SpoVB"/>
    <property type="match status" value="1"/>
</dbReference>
<feature type="transmembrane region" description="Helical" evidence="6">
    <location>
        <begin position="336"/>
        <end position="354"/>
    </location>
</feature>
<evidence type="ECO:0000256" key="1">
    <source>
        <dbReference type="ARBA" id="ARBA00004651"/>
    </source>
</evidence>
<comment type="subcellular location">
    <subcellularLocation>
        <location evidence="1">Cell membrane</location>
        <topology evidence="1">Multi-pass membrane protein</topology>
    </subcellularLocation>
</comment>
<keyword evidence="3 6" id="KW-0812">Transmembrane</keyword>
<dbReference type="RefSeq" id="WP_181537611.1">
    <property type="nucleotide sequence ID" value="NZ_JACDUU010000004.1"/>
</dbReference>
<feature type="transmembrane region" description="Helical" evidence="6">
    <location>
        <begin position="400"/>
        <end position="420"/>
    </location>
</feature>
<evidence type="ECO:0000313" key="7">
    <source>
        <dbReference type="EMBL" id="MBA2871801.1"/>
    </source>
</evidence>
<feature type="transmembrane region" description="Helical" evidence="6">
    <location>
        <begin position="245"/>
        <end position="265"/>
    </location>
</feature>
<feature type="transmembrane region" description="Helical" evidence="6">
    <location>
        <begin position="89"/>
        <end position="115"/>
    </location>
</feature>
<dbReference type="Proteomes" id="UP000580891">
    <property type="component" value="Unassembled WGS sequence"/>
</dbReference>
<feature type="transmembrane region" description="Helical" evidence="6">
    <location>
        <begin position="12"/>
        <end position="30"/>
    </location>
</feature>
<dbReference type="AlphaFoldDB" id="A0A7V9Z0G5"/>
<evidence type="ECO:0000256" key="2">
    <source>
        <dbReference type="ARBA" id="ARBA00022475"/>
    </source>
</evidence>
<keyword evidence="5 6" id="KW-0472">Membrane</keyword>
<feature type="transmembrane region" description="Helical" evidence="6">
    <location>
        <begin position="374"/>
        <end position="393"/>
    </location>
</feature>
<gene>
    <name evidence="7" type="ORF">HNQ85_002076</name>
</gene>
<keyword evidence="8" id="KW-1185">Reference proteome</keyword>
<dbReference type="PANTHER" id="PTHR30250:SF21">
    <property type="entry name" value="LIPID II FLIPPASE MURJ"/>
    <property type="match status" value="1"/>
</dbReference>
<dbReference type="CDD" id="cd13124">
    <property type="entry name" value="MATE_SpoVB_like"/>
    <property type="match status" value="1"/>
</dbReference>
<comment type="caution">
    <text evidence="7">The sequence shown here is derived from an EMBL/GenBank/DDBJ whole genome shotgun (WGS) entry which is preliminary data.</text>
</comment>
<feature type="transmembrane region" description="Helical" evidence="6">
    <location>
        <begin position="458"/>
        <end position="482"/>
    </location>
</feature>
<organism evidence="7 8">
    <name type="scientific">[Anoxybacillus] calidus</name>
    <dbReference type="NCBI Taxonomy" id="575178"/>
    <lineage>
        <taxon>Bacteria</taxon>
        <taxon>Bacillati</taxon>
        <taxon>Bacillota</taxon>
        <taxon>Bacilli</taxon>
        <taxon>Bacillales</taxon>
        <taxon>Anoxybacillaceae</taxon>
        <taxon>Paranoxybacillus</taxon>
    </lineage>
</organism>
<reference evidence="7 8" key="1">
    <citation type="submission" date="2020-07" db="EMBL/GenBank/DDBJ databases">
        <title>Genomic Encyclopedia of Type Strains, Phase IV (KMG-IV): sequencing the most valuable type-strain genomes for metagenomic binning, comparative biology and taxonomic classification.</title>
        <authorList>
            <person name="Goeker M."/>
        </authorList>
    </citation>
    <scope>NUCLEOTIDE SEQUENCE [LARGE SCALE GENOMIC DNA]</scope>
    <source>
        <strain evidence="7 8">DSM 25220</strain>
    </source>
</reference>
<proteinExistence type="predicted"/>
<feature type="transmembrane region" description="Helical" evidence="6">
    <location>
        <begin position="494"/>
        <end position="514"/>
    </location>
</feature>
<evidence type="ECO:0000256" key="4">
    <source>
        <dbReference type="ARBA" id="ARBA00022989"/>
    </source>
</evidence>
<dbReference type="InterPro" id="IPR050833">
    <property type="entry name" value="Poly_Biosynth_Transport"/>
</dbReference>
<accession>A0A7V9Z0G5</accession>
<keyword evidence="4 6" id="KW-1133">Transmembrane helix</keyword>
<evidence type="ECO:0000256" key="6">
    <source>
        <dbReference type="SAM" id="Phobius"/>
    </source>
</evidence>
<keyword evidence="2" id="KW-1003">Cell membrane</keyword>
<dbReference type="InterPro" id="IPR002797">
    <property type="entry name" value="Polysacc_synth"/>
</dbReference>
<feature type="transmembrane region" description="Helical" evidence="6">
    <location>
        <begin position="192"/>
        <end position="217"/>
    </location>
</feature>
<evidence type="ECO:0000256" key="3">
    <source>
        <dbReference type="ARBA" id="ARBA00022692"/>
    </source>
</evidence>
<dbReference type="PANTHER" id="PTHR30250">
    <property type="entry name" value="PST FAMILY PREDICTED COLANIC ACID TRANSPORTER"/>
    <property type="match status" value="1"/>
</dbReference>
<dbReference type="InterPro" id="IPR024923">
    <property type="entry name" value="PG_synth_SpoVB"/>
</dbReference>
<dbReference type="Pfam" id="PF01943">
    <property type="entry name" value="Polysacc_synt"/>
    <property type="match status" value="1"/>
</dbReference>
<dbReference type="GO" id="GO:0005886">
    <property type="term" value="C:plasma membrane"/>
    <property type="evidence" value="ECO:0007669"/>
    <property type="project" value="UniProtKB-SubCell"/>
</dbReference>
<feature type="transmembrane region" description="Helical" evidence="6">
    <location>
        <begin position="297"/>
        <end position="316"/>
    </location>
</feature>
<feature type="transmembrane region" description="Helical" evidence="6">
    <location>
        <begin position="168"/>
        <end position="186"/>
    </location>
</feature>
<sequence>MSSSKLLRGTLILTIGVMLSRLLGLIYVFPFEALVGDRGGALYGYGYVPYTIFISIATMGVPLAVSKFVSKYNALGEYRVGRRLFKSGLLLMSFTGFLSFAILYTIAPMIAPLVINDGGNGNTVADVTTVIRAVSFALLLVPLMSLIRGFFQGHESMGPTAISQVIEQLVRIIFLLASCYVVLKMLDGSLVTAISLSTFAAFVGALGGLGVLIWYWFKRKDAFDQLLQKDKGQLQPSLSDMYKELIMYAAPFVFTGLAMPLFQLIDLFTFNRAMASIGLAAISEKAYAIFNIWVQKLIIIPVTLATSFSLTLIPAITKSYIERDQKLLRKQLNQTFQVMLFLTLPAVVGMALLAEPVYTTFYGYDELGSEVLRWYAPAAILFALFSVTSAILQGINQQRFTVIGLTIGLFVKLIFNYYFITKFATIGAVLATTLGYFVSVAFNLWIIRKYANYRYRLVLRRTLLMGIFTAVMCIVVSVVVPVLKIALHYNGGKFDSIVIVFIGALVGAAAYFYMSYRSELLMYLFGDRFAFLRKKKEKAVS</sequence>
<name>A0A7V9Z0G5_9BACL</name>
<feature type="transmembrane region" description="Helical" evidence="6">
    <location>
        <begin position="127"/>
        <end position="147"/>
    </location>
</feature>
<protein>
    <submittedName>
        <fullName evidence="7">O-antigen/teichoic acid export membrane protein</fullName>
    </submittedName>
</protein>
<dbReference type="EMBL" id="JACDUU010000004">
    <property type="protein sequence ID" value="MBA2871801.1"/>
    <property type="molecule type" value="Genomic_DNA"/>
</dbReference>
<feature type="transmembrane region" description="Helical" evidence="6">
    <location>
        <begin position="50"/>
        <end position="69"/>
    </location>
</feature>